<dbReference type="Proteomes" id="UP000225277">
    <property type="component" value="Unassembled WGS sequence"/>
</dbReference>
<keyword evidence="2" id="KW-1185">Reference proteome</keyword>
<name>A0A2D3V7X2_9PEZI</name>
<reference evidence="1 2" key="1">
    <citation type="submission" date="2016-03" db="EMBL/GenBank/DDBJ databases">
        <authorList>
            <person name="Ploux O."/>
        </authorList>
    </citation>
    <scope>NUCLEOTIDE SEQUENCE [LARGE SCALE GENOMIC DNA]</scope>
    <source>
        <strain evidence="1 2">URUG2</strain>
    </source>
</reference>
<dbReference type="RefSeq" id="XP_023629734.1">
    <property type="nucleotide sequence ID" value="XM_023773966.1"/>
</dbReference>
<proteinExistence type="predicted"/>
<dbReference type="AlphaFoldDB" id="A0A2D3V7X2"/>
<dbReference type="GeneID" id="35603802"/>
<dbReference type="EMBL" id="FJUY01000015">
    <property type="protein sequence ID" value="CZT23010.1"/>
    <property type="molecule type" value="Genomic_DNA"/>
</dbReference>
<evidence type="ECO:0000313" key="1">
    <source>
        <dbReference type="EMBL" id="CZT23010.1"/>
    </source>
</evidence>
<accession>A0A2D3V7X2</accession>
<gene>
    <name evidence="1" type="ORF">RCC_08720</name>
</gene>
<sequence>MTSLKGLIRCINENGDIARIACLYSLRLLKSPSGNVSETPARYSLSTWLTTIEATIARIQKRLKNRVKIVETDLQHSEEARNSLLELGTRLENFYVLVRWGCPAPTYGDDAISEDKARDFVEKLKPMNGELLEADQKVAAALKINAETEDEDAEIAKALEKSLGLVPVW</sequence>
<evidence type="ECO:0000313" key="2">
    <source>
        <dbReference type="Proteomes" id="UP000225277"/>
    </source>
</evidence>
<protein>
    <submittedName>
        <fullName evidence="1">Uncharacterized protein</fullName>
    </submittedName>
</protein>
<organism evidence="1 2">
    <name type="scientific">Ramularia collo-cygni</name>
    <dbReference type="NCBI Taxonomy" id="112498"/>
    <lineage>
        <taxon>Eukaryota</taxon>
        <taxon>Fungi</taxon>
        <taxon>Dikarya</taxon>
        <taxon>Ascomycota</taxon>
        <taxon>Pezizomycotina</taxon>
        <taxon>Dothideomycetes</taxon>
        <taxon>Dothideomycetidae</taxon>
        <taxon>Mycosphaerellales</taxon>
        <taxon>Mycosphaerellaceae</taxon>
        <taxon>Ramularia</taxon>
    </lineage>
</organism>